<feature type="domain" description="PPM-type phosphatase" evidence="1">
    <location>
        <begin position="11"/>
        <end position="259"/>
    </location>
</feature>
<organism evidence="2 3">
    <name type="scientific">Nannocystis pusilla</name>
    <dbReference type="NCBI Taxonomy" id="889268"/>
    <lineage>
        <taxon>Bacteria</taxon>
        <taxon>Pseudomonadati</taxon>
        <taxon>Myxococcota</taxon>
        <taxon>Polyangia</taxon>
        <taxon>Nannocystales</taxon>
        <taxon>Nannocystaceae</taxon>
        <taxon>Nannocystis</taxon>
    </lineage>
</organism>
<dbReference type="InterPro" id="IPR036457">
    <property type="entry name" value="PPM-type-like_dom_sf"/>
</dbReference>
<dbReference type="CDD" id="cd00143">
    <property type="entry name" value="PP2Cc"/>
    <property type="match status" value="1"/>
</dbReference>
<name>A0A9X3F2R8_9BACT</name>
<dbReference type="Pfam" id="PF13672">
    <property type="entry name" value="PP2C_2"/>
    <property type="match status" value="1"/>
</dbReference>
<dbReference type="NCBIfam" id="NF033484">
    <property type="entry name" value="Stp1_PP2C_phos"/>
    <property type="match status" value="1"/>
</dbReference>
<dbReference type="InterPro" id="IPR001932">
    <property type="entry name" value="PPM-type_phosphatase-like_dom"/>
</dbReference>
<dbReference type="SMART" id="SM00332">
    <property type="entry name" value="PP2Cc"/>
    <property type="match status" value="1"/>
</dbReference>
<reference evidence="2" key="1">
    <citation type="submission" date="2022-11" db="EMBL/GenBank/DDBJ databases">
        <title>Minimal conservation of predation-associated metabolite biosynthetic gene clusters underscores biosynthetic potential of Myxococcota including descriptions for ten novel species: Archangium lansinium sp. nov., Myxococcus landrumus sp. nov., Nannocystis bai.</title>
        <authorList>
            <person name="Ahearne A."/>
            <person name="Stevens C."/>
            <person name="Phillips K."/>
        </authorList>
    </citation>
    <scope>NUCLEOTIDE SEQUENCE</scope>
    <source>
        <strain evidence="2">Na p29</strain>
    </source>
</reference>
<protein>
    <submittedName>
        <fullName evidence="2">Stp1/IreP family PP2C-type Ser/Thr phosphatase</fullName>
    </submittedName>
</protein>
<evidence type="ECO:0000313" key="2">
    <source>
        <dbReference type="EMBL" id="MCY1010326.1"/>
    </source>
</evidence>
<evidence type="ECO:0000313" key="3">
    <source>
        <dbReference type="Proteomes" id="UP001150924"/>
    </source>
</evidence>
<dbReference type="EMBL" id="JAPNKE010000002">
    <property type="protein sequence ID" value="MCY1010326.1"/>
    <property type="molecule type" value="Genomic_DNA"/>
</dbReference>
<keyword evidence="3" id="KW-1185">Reference proteome</keyword>
<proteinExistence type="predicted"/>
<sequence>MSISFMVGPHRVRFAGKTDIGLVRAHNEDSLLIPREMALAVVSDGMGGHAAGDVASRITVETIDQHYRDTARSGPNTWPFKLPSLEIEKQRMSVAIQLANSNIFETAAADGSKKGMGCTVDAIYFNQGRFFIGHVGDSRVYRIREGRIQMLTEDHSLLNDYLRMKELSGDEGVHFPQKNVVVRALGLADQVHVDVIFDAFKVGDVFLLCSDGLSGMLDDRVLLEIITARDSLDTSCNELIKAANDAGGGDNITAILCRIEKP</sequence>
<dbReference type="PROSITE" id="PS51746">
    <property type="entry name" value="PPM_2"/>
    <property type="match status" value="1"/>
</dbReference>
<accession>A0A9X3F2R8</accession>
<dbReference type="AlphaFoldDB" id="A0A9X3F2R8"/>
<gene>
    <name evidence="2" type="ORF">OV079_33125</name>
</gene>
<dbReference type="SUPFAM" id="SSF81606">
    <property type="entry name" value="PP2C-like"/>
    <property type="match status" value="1"/>
</dbReference>
<dbReference type="Gene3D" id="3.60.40.10">
    <property type="entry name" value="PPM-type phosphatase domain"/>
    <property type="match status" value="1"/>
</dbReference>
<dbReference type="RefSeq" id="WP_267773213.1">
    <property type="nucleotide sequence ID" value="NZ_JAPNKE010000002.1"/>
</dbReference>
<evidence type="ECO:0000259" key="1">
    <source>
        <dbReference type="PROSITE" id="PS51746"/>
    </source>
</evidence>
<comment type="caution">
    <text evidence="2">The sequence shown here is derived from an EMBL/GenBank/DDBJ whole genome shotgun (WGS) entry which is preliminary data.</text>
</comment>
<dbReference type="Proteomes" id="UP001150924">
    <property type="component" value="Unassembled WGS sequence"/>
</dbReference>
<dbReference type="SMART" id="SM00331">
    <property type="entry name" value="PP2C_SIG"/>
    <property type="match status" value="1"/>
</dbReference>